<organism evidence="2 3">
    <name type="scientific">Cecembia rubra</name>
    <dbReference type="NCBI Taxonomy" id="1485585"/>
    <lineage>
        <taxon>Bacteria</taxon>
        <taxon>Pseudomonadati</taxon>
        <taxon>Bacteroidota</taxon>
        <taxon>Cytophagia</taxon>
        <taxon>Cytophagales</taxon>
        <taxon>Cyclobacteriaceae</taxon>
        <taxon>Cecembia</taxon>
    </lineage>
</organism>
<keyword evidence="1" id="KW-0812">Transmembrane</keyword>
<dbReference type="InterPro" id="IPR019861">
    <property type="entry name" value="PorP/SprF_Bacteroidetes"/>
</dbReference>
<proteinExistence type="predicted"/>
<dbReference type="RefSeq" id="WP_106565980.1">
    <property type="nucleotide sequence ID" value="NZ_JAUVYL010000054.1"/>
</dbReference>
<accession>A0A2P8EER7</accession>
<reference evidence="2 3" key="1">
    <citation type="submission" date="2018-03" db="EMBL/GenBank/DDBJ databases">
        <title>Genomic Encyclopedia of Archaeal and Bacterial Type Strains, Phase II (KMG-II): from individual species to whole genera.</title>
        <authorList>
            <person name="Goeker M."/>
        </authorList>
    </citation>
    <scope>NUCLEOTIDE SEQUENCE [LARGE SCALE GENOMIC DNA]</scope>
    <source>
        <strain evidence="2 3">DSM 28057</strain>
    </source>
</reference>
<keyword evidence="3" id="KW-1185">Reference proteome</keyword>
<dbReference type="NCBIfam" id="TIGR03519">
    <property type="entry name" value="T9SS_PorP_fam"/>
    <property type="match status" value="1"/>
</dbReference>
<protein>
    <submittedName>
        <fullName evidence="2">Type IX secretion system PorP/SprF family membrane protein</fullName>
    </submittedName>
</protein>
<evidence type="ECO:0000256" key="1">
    <source>
        <dbReference type="SAM" id="Phobius"/>
    </source>
</evidence>
<sequence>MKNQYTNQIFWVFGSIWVPKDSRTAFGFTVLMIFLLIFTPFSETKAQTRKYFGHFNSLQSYFNPALTGYEGSVVRGLVRNQWTGFEGAPQTYFMNVEIDPMEIKAGEDAALLGNTAAGLQLIHDTFGPIRQTELLLSYGARVRISKSTNLRLGLAANYTNARLDGNNLTTEQANDPTVNVFLNQFADMRVMDFNAGLAITHQNYYFAYGLQNIARGRLYQGDAFIKERPFVNVLQTGFKQTMSSNFSVLTNIMYRIQDDLPYNLEFNIKLMAMDKFWLGVGHRVNYANSYHFGFLMNNIRFGYAYEIPVSKSYLIPNPTHEFMVSFFLFRKGGVNSEAGTLIW</sequence>
<evidence type="ECO:0000313" key="2">
    <source>
        <dbReference type="EMBL" id="PSL07951.1"/>
    </source>
</evidence>
<dbReference type="Pfam" id="PF11751">
    <property type="entry name" value="PorP_SprF"/>
    <property type="match status" value="1"/>
</dbReference>
<feature type="transmembrane region" description="Helical" evidence="1">
    <location>
        <begin position="24"/>
        <end position="41"/>
    </location>
</feature>
<name>A0A2P8EER7_9BACT</name>
<gene>
    <name evidence="2" type="ORF">CLV48_101892</name>
</gene>
<keyword evidence="1" id="KW-0472">Membrane</keyword>
<dbReference type="Proteomes" id="UP000240708">
    <property type="component" value="Unassembled WGS sequence"/>
</dbReference>
<evidence type="ECO:0000313" key="3">
    <source>
        <dbReference type="Proteomes" id="UP000240708"/>
    </source>
</evidence>
<dbReference type="AlphaFoldDB" id="A0A2P8EER7"/>
<comment type="caution">
    <text evidence="2">The sequence shown here is derived from an EMBL/GenBank/DDBJ whole genome shotgun (WGS) entry which is preliminary data.</text>
</comment>
<dbReference type="OrthoDB" id="978914at2"/>
<dbReference type="EMBL" id="PYGF01000001">
    <property type="protein sequence ID" value="PSL07951.1"/>
    <property type="molecule type" value="Genomic_DNA"/>
</dbReference>
<keyword evidence="1" id="KW-1133">Transmembrane helix</keyword>